<dbReference type="PROSITE" id="PS00678">
    <property type="entry name" value="WD_REPEATS_1"/>
    <property type="match status" value="1"/>
</dbReference>
<dbReference type="GO" id="GO:0005634">
    <property type="term" value="C:nucleus"/>
    <property type="evidence" value="ECO:0007669"/>
    <property type="project" value="TreeGrafter"/>
</dbReference>
<feature type="repeat" description="WD" evidence="7">
    <location>
        <begin position="174"/>
        <end position="196"/>
    </location>
</feature>
<dbReference type="InterPro" id="IPR001680">
    <property type="entry name" value="WD40_rpt"/>
</dbReference>
<dbReference type="HOGENOM" id="CLU_1004644_0_0_1"/>
<evidence type="ECO:0000256" key="5">
    <source>
        <dbReference type="ARBA" id="ARBA00039789"/>
    </source>
</evidence>
<dbReference type="Pfam" id="PF00400">
    <property type="entry name" value="WD40"/>
    <property type="match status" value="2"/>
</dbReference>
<dbReference type="InterPro" id="IPR011047">
    <property type="entry name" value="Quinoprotein_ADH-like_sf"/>
</dbReference>
<evidence type="ECO:0000256" key="7">
    <source>
        <dbReference type="PROSITE-ProRule" id="PRU00221"/>
    </source>
</evidence>
<reference evidence="9" key="1">
    <citation type="journal article" date="2014" name="Nat. Commun.">
        <title>Genomic adaptations of the halophilic Dead Sea filamentous fungus Eurotium rubrum.</title>
        <authorList>
            <person name="Kis-Papo T."/>
            <person name="Weig A.R."/>
            <person name="Riley R."/>
            <person name="Persoh D."/>
            <person name="Salamov A."/>
            <person name="Sun H."/>
            <person name="Lipzen A."/>
            <person name="Wasser S.P."/>
            <person name="Rambold G."/>
            <person name="Grigoriev I.V."/>
            <person name="Nevo E."/>
        </authorList>
    </citation>
    <scope>NUCLEOTIDE SEQUENCE [LARGE SCALE GENOMIC DNA]</scope>
    <source>
        <strain evidence="9">CBS 135680</strain>
    </source>
</reference>
<sequence>MSYSLEQTAEPEDLILVCAPDKQSTVLFVKSIANDEEASADPLSIKVVAYSINYRRNFSCDICYETYDNEIKLWDTASGALKHNHGHSGRAKIMRFLPDGRLAALGSSDHIVKPWSAETGRKLQQHILEGHSKWVTSVAFSPDGKLVYESAKMYPKRSFIPSPECHVFTGRQVIVSGSDDHTIKLWDTTTGALSHTIPINDAMWYNENYGSGLSQVDTVISVDGQWVTLHHEGILWLPPEYRPGRSTAHGEMDIIGDKFGLVSAMEFFFGGQSQLVP</sequence>
<evidence type="ECO:0000256" key="6">
    <source>
        <dbReference type="ARBA" id="ARBA00043913"/>
    </source>
</evidence>
<keyword evidence="3" id="KW-0677">Repeat</keyword>
<name>A0A017SQZ5_ASPRC</name>
<organism evidence="8 9">
    <name type="scientific">Aspergillus ruber (strain CBS 135680)</name>
    <dbReference type="NCBI Taxonomy" id="1388766"/>
    <lineage>
        <taxon>Eukaryota</taxon>
        <taxon>Fungi</taxon>
        <taxon>Dikarya</taxon>
        <taxon>Ascomycota</taxon>
        <taxon>Pezizomycotina</taxon>
        <taxon>Eurotiomycetes</taxon>
        <taxon>Eurotiomycetidae</taxon>
        <taxon>Eurotiales</taxon>
        <taxon>Aspergillaceae</taxon>
        <taxon>Aspergillus</taxon>
        <taxon>Aspergillus subgen. Aspergillus</taxon>
    </lineage>
</organism>
<accession>A0A017SQZ5</accession>
<dbReference type="GeneID" id="63695055"/>
<evidence type="ECO:0000256" key="2">
    <source>
        <dbReference type="ARBA" id="ARBA00022574"/>
    </source>
</evidence>
<evidence type="ECO:0000313" key="8">
    <source>
        <dbReference type="EMBL" id="EYE99236.1"/>
    </source>
</evidence>
<dbReference type="PROSITE" id="PS50082">
    <property type="entry name" value="WD_REPEATS_2"/>
    <property type="match status" value="2"/>
</dbReference>
<proteinExistence type="inferred from homology"/>
<dbReference type="STRING" id="1388766.A0A017SQZ5"/>
<keyword evidence="9" id="KW-1185">Reference proteome</keyword>
<evidence type="ECO:0000256" key="4">
    <source>
        <dbReference type="ARBA" id="ARBA00038415"/>
    </source>
</evidence>
<dbReference type="AlphaFoldDB" id="A0A017SQZ5"/>
<dbReference type="Proteomes" id="UP000019804">
    <property type="component" value="Unassembled WGS sequence"/>
</dbReference>
<dbReference type="Gene3D" id="2.130.10.10">
    <property type="entry name" value="YVTN repeat-like/Quinoprotein amine dehydrogenase"/>
    <property type="match status" value="2"/>
</dbReference>
<dbReference type="EMBL" id="KK088412">
    <property type="protein sequence ID" value="EYE99236.1"/>
    <property type="molecule type" value="Genomic_DNA"/>
</dbReference>
<dbReference type="InterPro" id="IPR015943">
    <property type="entry name" value="WD40/YVTN_repeat-like_dom_sf"/>
</dbReference>
<dbReference type="OrthoDB" id="538223at2759"/>
<comment type="similarity">
    <text evidence="4">Belongs to the WD repeat MDV1/CAF4 family.</text>
</comment>
<feature type="repeat" description="WD" evidence="7">
    <location>
        <begin position="84"/>
        <end position="125"/>
    </location>
</feature>
<dbReference type="RefSeq" id="XP_040642924.1">
    <property type="nucleotide sequence ID" value="XM_040779931.1"/>
</dbReference>
<protein>
    <recommendedName>
        <fullName evidence="5">Mitochondrial division protein 1</fullName>
    </recommendedName>
</protein>
<dbReference type="GO" id="GO:1990234">
    <property type="term" value="C:transferase complex"/>
    <property type="evidence" value="ECO:0007669"/>
    <property type="project" value="UniProtKB-ARBA"/>
</dbReference>
<dbReference type="GO" id="GO:0005741">
    <property type="term" value="C:mitochondrial outer membrane"/>
    <property type="evidence" value="ECO:0007669"/>
    <property type="project" value="UniProtKB-SubCell"/>
</dbReference>
<evidence type="ECO:0000256" key="1">
    <source>
        <dbReference type="ARBA" id="ARBA00004570"/>
    </source>
</evidence>
<dbReference type="PANTHER" id="PTHR22847:SF637">
    <property type="entry name" value="WD REPEAT DOMAIN 5B"/>
    <property type="match status" value="1"/>
</dbReference>
<evidence type="ECO:0000256" key="3">
    <source>
        <dbReference type="ARBA" id="ARBA00022737"/>
    </source>
</evidence>
<gene>
    <name evidence="8" type="ORF">EURHEDRAFT_399509</name>
</gene>
<dbReference type="InterPro" id="IPR019775">
    <property type="entry name" value="WD40_repeat_CS"/>
</dbReference>
<keyword evidence="2 7" id="KW-0853">WD repeat</keyword>
<dbReference type="SUPFAM" id="SSF50998">
    <property type="entry name" value="Quinoprotein alcohol dehydrogenase-like"/>
    <property type="match status" value="1"/>
</dbReference>
<dbReference type="SMART" id="SM00320">
    <property type="entry name" value="WD40"/>
    <property type="match status" value="2"/>
</dbReference>
<comment type="subcellular location">
    <subcellularLocation>
        <location evidence="1">Mitochondrion outer membrane</location>
        <topology evidence="1">Peripheral membrane protein</topology>
        <orientation evidence="1">Cytoplasmic side</orientation>
    </subcellularLocation>
</comment>
<evidence type="ECO:0000313" key="9">
    <source>
        <dbReference type="Proteomes" id="UP000019804"/>
    </source>
</evidence>
<comment type="function">
    <text evidence="6">Involved in mitochondrial fission. Acts as an adapter protein required to form mitochondrial fission complexes. Formation of these complexes is required to promote constriction and fission of the mitochondrial compartment at a late step in mitochondrial division.</text>
</comment>
<dbReference type="PANTHER" id="PTHR22847">
    <property type="entry name" value="WD40 REPEAT PROTEIN"/>
    <property type="match status" value="1"/>
</dbReference>